<evidence type="ECO:0000313" key="3">
    <source>
        <dbReference type="EMBL" id="ANH36800.1"/>
    </source>
</evidence>
<proteinExistence type="predicted"/>
<dbReference type="AlphaFoldDB" id="A0A1A9GGI9"/>
<dbReference type="PATRIC" id="fig|1300347.3.peg.348"/>
<dbReference type="Proteomes" id="UP000077868">
    <property type="component" value="Chromosome"/>
</dbReference>
<feature type="chain" id="PRO_5038660694" description="Lipoprotein LpqN" evidence="2">
    <location>
        <begin position="19"/>
        <end position="196"/>
    </location>
</feature>
<dbReference type="RefSeq" id="WP_157519820.1">
    <property type="nucleotide sequence ID" value="NZ_CP015079.1"/>
</dbReference>
<dbReference type="EMBL" id="CP015079">
    <property type="protein sequence ID" value="ANH36800.1"/>
    <property type="molecule type" value="Genomic_DNA"/>
</dbReference>
<feature type="region of interest" description="Disordered" evidence="1">
    <location>
        <begin position="19"/>
        <end position="65"/>
    </location>
</feature>
<accession>A0A1A9GGI9</accession>
<evidence type="ECO:0000256" key="2">
    <source>
        <dbReference type="SAM" id="SignalP"/>
    </source>
</evidence>
<dbReference type="STRING" id="1300347.I601_0347"/>
<feature type="compositionally biased region" description="Low complexity" evidence="1">
    <location>
        <begin position="26"/>
        <end position="51"/>
    </location>
</feature>
<organism evidence="3 4">
    <name type="scientific">Nocardioides dokdonensis FR1436</name>
    <dbReference type="NCBI Taxonomy" id="1300347"/>
    <lineage>
        <taxon>Bacteria</taxon>
        <taxon>Bacillati</taxon>
        <taxon>Actinomycetota</taxon>
        <taxon>Actinomycetes</taxon>
        <taxon>Propionibacteriales</taxon>
        <taxon>Nocardioidaceae</taxon>
        <taxon>Nocardioides</taxon>
    </lineage>
</organism>
<dbReference type="KEGG" id="ndk:I601_0347"/>
<dbReference type="PROSITE" id="PS51257">
    <property type="entry name" value="PROKAR_LIPOPROTEIN"/>
    <property type="match status" value="1"/>
</dbReference>
<evidence type="ECO:0008006" key="5">
    <source>
        <dbReference type="Google" id="ProtNLM"/>
    </source>
</evidence>
<evidence type="ECO:0000256" key="1">
    <source>
        <dbReference type="SAM" id="MobiDB-lite"/>
    </source>
</evidence>
<feature type="signal peptide" evidence="2">
    <location>
        <begin position="1"/>
        <end position="18"/>
    </location>
</feature>
<sequence>MRTRVAIALLLSLALATAGCGGEDGSPSSEAAPSTSTSPSEEPSSSSAPEPQVDEATGPRLKVPEAAIRMPDQDWIVQIRDGGSQSGATYGSQTGYISISSFPVLSSPDLDEYADLTLEAFRDRQGFDVGPGEDLEVGGVEGRTFVGTSERGPYFVFLAIVGTTEASTVEVEVETSGSVKAHQRAVDSVLASLEWR</sequence>
<keyword evidence="4" id="KW-1185">Reference proteome</keyword>
<reference evidence="3 4" key="1">
    <citation type="submission" date="2016-03" db="EMBL/GenBank/DDBJ databases">
        <title>Complete genome sequence of a soil Actinobacterium, Nocardioides dokdonensis FR1436.</title>
        <authorList>
            <person name="Kwon S.-K."/>
            <person name="Kim K."/>
            <person name="Kim J.F."/>
        </authorList>
    </citation>
    <scope>NUCLEOTIDE SEQUENCE [LARGE SCALE GENOMIC DNA]</scope>
    <source>
        <strain evidence="3 4">FR1436</strain>
    </source>
</reference>
<name>A0A1A9GGI9_9ACTN</name>
<evidence type="ECO:0000313" key="4">
    <source>
        <dbReference type="Proteomes" id="UP000077868"/>
    </source>
</evidence>
<gene>
    <name evidence="3" type="ORF">I601_0347</name>
</gene>
<keyword evidence="2" id="KW-0732">Signal</keyword>
<protein>
    <recommendedName>
        <fullName evidence="5">Lipoprotein LpqN</fullName>
    </recommendedName>
</protein>